<organism evidence="3 4">
    <name type="scientific">Brevibacillus invocatus</name>
    <dbReference type="NCBI Taxonomy" id="173959"/>
    <lineage>
        <taxon>Bacteria</taxon>
        <taxon>Bacillati</taxon>
        <taxon>Bacillota</taxon>
        <taxon>Bacilli</taxon>
        <taxon>Bacillales</taxon>
        <taxon>Paenibacillaceae</taxon>
        <taxon>Brevibacillus</taxon>
    </lineage>
</organism>
<proteinExistence type="predicted"/>
<dbReference type="InterPro" id="IPR007349">
    <property type="entry name" value="DUF418"/>
</dbReference>
<dbReference type="RefSeq" id="WP_122907467.1">
    <property type="nucleotide sequence ID" value="NZ_CBCSBE010000023.1"/>
</dbReference>
<evidence type="ECO:0000313" key="4">
    <source>
        <dbReference type="Proteomes" id="UP000282028"/>
    </source>
</evidence>
<dbReference type="Proteomes" id="UP000282028">
    <property type="component" value="Unassembled WGS sequence"/>
</dbReference>
<dbReference type="Pfam" id="PF04235">
    <property type="entry name" value="DUF418"/>
    <property type="match status" value="1"/>
</dbReference>
<keyword evidence="1" id="KW-1133">Transmembrane helix</keyword>
<dbReference type="AlphaFoldDB" id="A0A3M8CLP0"/>
<feature type="transmembrane region" description="Helical" evidence="1">
    <location>
        <begin position="21"/>
        <end position="43"/>
    </location>
</feature>
<dbReference type="PANTHER" id="PTHR30590:SF3">
    <property type="entry name" value="HYPOTHETICAL MEMBRANE SPANNING PROTEIN"/>
    <property type="match status" value="1"/>
</dbReference>
<feature type="transmembrane region" description="Helical" evidence="1">
    <location>
        <begin position="205"/>
        <end position="227"/>
    </location>
</feature>
<gene>
    <name evidence="3" type="ORF">EDM52_02505</name>
</gene>
<feature type="transmembrane region" description="Helical" evidence="1">
    <location>
        <begin position="284"/>
        <end position="304"/>
    </location>
</feature>
<dbReference type="EMBL" id="RHHR01000006">
    <property type="protein sequence ID" value="RNB76584.1"/>
    <property type="molecule type" value="Genomic_DNA"/>
</dbReference>
<feature type="transmembrane region" description="Helical" evidence="1">
    <location>
        <begin position="122"/>
        <end position="137"/>
    </location>
</feature>
<dbReference type="InterPro" id="IPR052529">
    <property type="entry name" value="Bact_Transport_Assoc"/>
</dbReference>
<evidence type="ECO:0000259" key="2">
    <source>
        <dbReference type="Pfam" id="PF04235"/>
    </source>
</evidence>
<keyword evidence="1" id="KW-0812">Transmembrane</keyword>
<feature type="domain" description="DUF418" evidence="2">
    <location>
        <begin position="229"/>
        <end position="389"/>
    </location>
</feature>
<evidence type="ECO:0000256" key="1">
    <source>
        <dbReference type="SAM" id="Phobius"/>
    </source>
</evidence>
<feature type="transmembrane region" description="Helical" evidence="1">
    <location>
        <begin position="248"/>
        <end position="272"/>
    </location>
</feature>
<feature type="transmembrane region" description="Helical" evidence="1">
    <location>
        <begin position="144"/>
        <end position="165"/>
    </location>
</feature>
<protein>
    <submittedName>
        <fullName evidence="3">DUF418 domain-containing protein</fullName>
    </submittedName>
</protein>
<feature type="transmembrane region" description="Helical" evidence="1">
    <location>
        <begin position="343"/>
        <end position="366"/>
    </location>
</feature>
<sequence length="404" mass="46701">MNTSPVTEGERIHQLDVIRGFALFGIVLVNMPTFLHPVLFLPAEGLPVQHTVLDECVRLFFNMFVQTKFYTIFSFLFGAGFYLFMHRAEQKQLPMKRMYGRRILVLFTVGILHFVFLWYGDILHTYALAGFILLLFYRKQQRTVLRWAWFLLIIYQLMMLLILLVPADPSLENQAGKAALVMQAIQVYQDGTWSEWMQFRITHEFPIVLANEPFAVITVLPLFLFGFTAARQGIIQRTMDHLSAIKRVWWTSLVMSIPLVGMIPLLQAGWIVLPAAKSTSITVFVGWSGLTLCAFYISSLLLLCSREQWRKRFSSLAIVGRMAFTNYLLQTVVFVFISRVFAVYGTVSLVTGTFICLILFAGQVAFSSWWLSRYYYGPLEWVWRCLTYANRVPLRKDKKLQPLS</sequence>
<keyword evidence="1" id="KW-0472">Membrane</keyword>
<feature type="transmembrane region" description="Helical" evidence="1">
    <location>
        <begin position="98"/>
        <end position="116"/>
    </location>
</feature>
<name>A0A3M8CLP0_9BACL</name>
<evidence type="ECO:0000313" key="3">
    <source>
        <dbReference type="EMBL" id="RNB76584.1"/>
    </source>
</evidence>
<feature type="transmembrane region" description="Helical" evidence="1">
    <location>
        <begin position="316"/>
        <end position="337"/>
    </location>
</feature>
<dbReference type="OrthoDB" id="9807744at2"/>
<dbReference type="PANTHER" id="PTHR30590">
    <property type="entry name" value="INNER MEMBRANE PROTEIN"/>
    <property type="match status" value="1"/>
</dbReference>
<accession>A0A3M8CLP0</accession>
<keyword evidence="4" id="KW-1185">Reference proteome</keyword>
<comment type="caution">
    <text evidence="3">The sequence shown here is derived from an EMBL/GenBank/DDBJ whole genome shotgun (WGS) entry which is preliminary data.</text>
</comment>
<feature type="transmembrane region" description="Helical" evidence="1">
    <location>
        <begin position="69"/>
        <end position="86"/>
    </location>
</feature>
<reference evidence="3 4" key="1">
    <citation type="submission" date="2018-10" db="EMBL/GenBank/DDBJ databases">
        <title>Phylogenomics of Brevibacillus.</title>
        <authorList>
            <person name="Dunlap C."/>
        </authorList>
    </citation>
    <scope>NUCLEOTIDE SEQUENCE [LARGE SCALE GENOMIC DNA]</scope>
    <source>
        <strain evidence="3 4">JCM 12215</strain>
    </source>
</reference>